<feature type="transmembrane region" description="Helical" evidence="6">
    <location>
        <begin position="169"/>
        <end position="190"/>
    </location>
</feature>
<dbReference type="Gene3D" id="1.20.1070.10">
    <property type="entry name" value="Rhodopsin 7-helix transmembrane proteins"/>
    <property type="match status" value="1"/>
</dbReference>
<name>A0A9P9J3X8_9HYPO</name>
<feature type="region of interest" description="Disordered" evidence="5">
    <location>
        <begin position="201"/>
        <end position="223"/>
    </location>
</feature>
<dbReference type="OrthoDB" id="100006at2759"/>
<feature type="transmembrane region" description="Helical" evidence="6">
    <location>
        <begin position="343"/>
        <end position="362"/>
    </location>
</feature>
<proteinExistence type="predicted"/>
<comment type="caution">
    <text evidence="8">The sequence shown here is derived from an EMBL/GenBank/DDBJ whole genome shotgun (WGS) entry which is preliminary data.</text>
</comment>
<evidence type="ECO:0000256" key="2">
    <source>
        <dbReference type="ARBA" id="ARBA00022692"/>
    </source>
</evidence>
<gene>
    <name evidence="8" type="ORF">EDB81DRAFT_947209</name>
</gene>
<sequence>MATLAQAHTLGLLERIGGCTSLVAVLFVLLAYALIPKVRNPRNTFIMFACVANLGASIACIIARDGLNRGEDSSLCWAQSFLLHMFMQSDAWWSLGMSFHTFLVVFGRTDPNSLSMWRYCLVCFGGPFATAFPLFFVSDSIRGPVYGATNVWCWIRDDWASIRLFTSYLFVWTCITGSVVLNTIVGYRIFATRNKIRNFSSSRSQHSAGHDQLSSASSPAHPHGSPYATIVTQVSITRAPAAVITAPTPTHSYPTPQANRSSSQEQITHSSIITSHNVNHQTPRIIKAAKRAMTKFRLQDPIKRAYLRTTFLFTLSVLVSWIPASINRIRSLQNAAVPFPYQVAMVSVMPLQGVWNAVIFYVTSRKTLREWAWEKWGFSSLEPASIAGVATERAVEEANIGHHQDPTDSGSDVELNYILRVPVKKFK</sequence>
<evidence type="ECO:0000259" key="7">
    <source>
        <dbReference type="PROSITE" id="PS50261"/>
    </source>
</evidence>
<feature type="transmembrane region" description="Helical" evidence="6">
    <location>
        <begin position="119"/>
        <end position="137"/>
    </location>
</feature>
<dbReference type="Proteomes" id="UP000738349">
    <property type="component" value="Unassembled WGS sequence"/>
</dbReference>
<evidence type="ECO:0000256" key="1">
    <source>
        <dbReference type="ARBA" id="ARBA00004141"/>
    </source>
</evidence>
<reference evidence="8" key="1">
    <citation type="journal article" date="2021" name="Nat. Commun.">
        <title>Genetic determinants of endophytism in the Arabidopsis root mycobiome.</title>
        <authorList>
            <person name="Mesny F."/>
            <person name="Miyauchi S."/>
            <person name="Thiergart T."/>
            <person name="Pickel B."/>
            <person name="Atanasova L."/>
            <person name="Karlsson M."/>
            <person name="Huettel B."/>
            <person name="Barry K.W."/>
            <person name="Haridas S."/>
            <person name="Chen C."/>
            <person name="Bauer D."/>
            <person name="Andreopoulos W."/>
            <person name="Pangilinan J."/>
            <person name="LaButti K."/>
            <person name="Riley R."/>
            <person name="Lipzen A."/>
            <person name="Clum A."/>
            <person name="Drula E."/>
            <person name="Henrissat B."/>
            <person name="Kohler A."/>
            <person name="Grigoriev I.V."/>
            <person name="Martin F.M."/>
            <person name="Hacquard S."/>
        </authorList>
    </citation>
    <scope>NUCLEOTIDE SEQUENCE</scope>
    <source>
        <strain evidence="8">MPI-CAGE-AT-0147</strain>
    </source>
</reference>
<feature type="transmembrane region" description="Helical" evidence="6">
    <location>
        <begin position="45"/>
        <end position="64"/>
    </location>
</feature>
<accession>A0A9P9J3X8</accession>
<organism evidence="8 9">
    <name type="scientific">Dactylonectria macrodidyma</name>
    <dbReference type="NCBI Taxonomy" id="307937"/>
    <lineage>
        <taxon>Eukaryota</taxon>
        <taxon>Fungi</taxon>
        <taxon>Dikarya</taxon>
        <taxon>Ascomycota</taxon>
        <taxon>Pezizomycotina</taxon>
        <taxon>Sordariomycetes</taxon>
        <taxon>Hypocreomycetidae</taxon>
        <taxon>Hypocreales</taxon>
        <taxon>Nectriaceae</taxon>
        <taxon>Dactylonectria</taxon>
    </lineage>
</organism>
<feature type="domain" description="G-protein coupled receptors family 2 profile 2" evidence="7">
    <location>
        <begin position="10"/>
        <end position="185"/>
    </location>
</feature>
<evidence type="ECO:0000256" key="6">
    <source>
        <dbReference type="SAM" id="Phobius"/>
    </source>
</evidence>
<feature type="transmembrane region" description="Helical" evidence="6">
    <location>
        <begin position="91"/>
        <end position="107"/>
    </location>
</feature>
<dbReference type="PANTHER" id="PTHR23112">
    <property type="entry name" value="G PROTEIN-COUPLED RECEPTOR 157-RELATED"/>
    <property type="match status" value="1"/>
</dbReference>
<dbReference type="InterPro" id="IPR000832">
    <property type="entry name" value="GPCR_2_secretin-like"/>
</dbReference>
<evidence type="ECO:0000256" key="5">
    <source>
        <dbReference type="SAM" id="MobiDB-lite"/>
    </source>
</evidence>
<evidence type="ECO:0000256" key="3">
    <source>
        <dbReference type="ARBA" id="ARBA00022989"/>
    </source>
</evidence>
<feature type="compositionally biased region" description="Polar residues" evidence="5">
    <location>
        <begin position="251"/>
        <end position="268"/>
    </location>
</feature>
<comment type="subcellular location">
    <subcellularLocation>
        <location evidence="1">Membrane</location>
        <topology evidence="1">Multi-pass membrane protein</topology>
    </subcellularLocation>
</comment>
<dbReference type="PROSITE" id="PS50261">
    <property type="entry name" value="G_PROTEIN_RECEP_F2_4"/>
    <property type="match status" value="1"/>
</dbReference>
<dbReference type="GO" id="GO:0007189">
    <property type="term" value="P:adenylate cyclase-activating G protein-coupled receptor signaling pathway"/>
    <property type="evidence" value="ECO:0007669"/>
    <property type="project" value="TreeGrafter"/>
</dbReference>
<keyword evidence="2 6" id="KW-0812">Transmembrane</keyword>
<dbReference type="InterPro" id="IPR017981">
    <property type="entry name" value="GPCR_2-like_7TM"/>
</dbReference>
<keyword evidence="9" id="KW-1185">Reference proteome</keyword>
<evidence type="ECO:0000313" key="8">
    <source>
        <dbReference type="EMBL" id="KAH7146176.1"/>
    </source>
</evidence>
<feature type="compositionally biased region" description="Low complexity" evidence="5">
    <location>
        <begin position="214"/>
        <end position="223"/>
    </location>
</feature>
<dbReference type="GO" id="GO:0004930">
    <property type="term" value="F:G protein-coupled receptor activity"/>
    <property type="evidence" value="ECO:0007669"/>
    <property type="project" value="InterPro"/>
</dbReference>
<keyword evidence="3 6" id="KW-1133">Transmembrane helix</keyword>
<protein>
    <recommendedName>
        <fullName evidence="7">G-protein coupled receptors family 2 profile 2 domain-containing protein</fullName>
    </recommendedName>
</protein>
<dbReference type="AlphaFoldDB" id="A0A9P9J3X8"/>
<dbReference type="PANTHER" id="PTHR23112:SF0">
    <property type="entry name" value="TRANSMEMBRANE PROTEIN 116"/>
    <property type="match status" value="1"/>
</dbReference>
<keyword evidence="4 6" id="KW-0472">Membrane</keyword>
<dbReference type="Pfam" id="PF00002">
    <property type="entry name" value="7tm_2"/>
    <property type="match status" value="1"/>
</dbReference>
<dbReference type="GO" id="GO:0005886">
    <property type="term" value="C:plasma membrane"/>
    <property type="evidence" value="ECO:0007669"/>
    <property type="project" value="TreeGrafter"/>
</dbReference>
<dbReference type="GO" id="GO:0007166">
    <property type="term" value="P:cell surface receptor signaling pathway"/>
    <property type="evidence" value="ECO:0007669"/>
    <property type="project" value="InterPro"/>
</dbReference>
<feature type="region of interest" description="Disordered" evidence="5">
    <location>
        <begin position="247"/>
        <end position="268"/>
    </location>
</feature>
<evidence type="ECO:0000313" key="9">
    <source>
        <dbReference type="Proteomes" id="UP000738349"/>
    </source>
</evidence>
<evidence type="ECO:0000256" key="4">
    <source>
        <dbReference type="ARBA" id="ARBA00023136"/>
    </source>
</evidence>
<dbReference type="EMBL" id="JAGMUV010000008">
    <property type="protein sequence ID" value="KAH7146176.1"/>
    <property type="molecule type" value="Genomic_DNA"/>
</dbReference>
<feature type="transmembrane region" description="Helical" evidence="6">
    <location>
        <begin position="305"/>
        <end position="323"/>
    </location>
</feature>
<dbReference type="SUPFAM" id="SSF81321">
    <property type="entry name" value="Family A G protein-coupled receptor-like"/>
    <property type="match status" value="1"/>
</dbReference>
<feature type="transmembrane region" description="Helical" evidence="6">
    <location>
        <begin position="12"/>
        <end position="33"/>
    </location>
</feature>